<evidence type="ECO:0000256" key="1">
    <source>
        <dbReference type="SAM" id="MobiDB-lite"/>
    </source>
</evidence>
<dbReference type="Gene3D" id="2.60.40.1120">
    <property type="entry name" value="Carboxypeptidase-like, regulatory domain"/>
    <property type="match status" value="2"/>
</dbReference>
<keyword evidence="2" id="KW-0732">Signal</keyword>
<dbReference type="SUPFAM" id="SSF49464">
    <property type="entry name" value="Carboxypeptidase regulatory domain-like"/>
    <property type="match status" value="1"/>
</dbReference>
<proteinExistence type="predicted"/>
<name>A0A414LL52_9BACE</name>
<evidence type="ECO:0000313" key="3">
    <source>
        <dbReference type="EMBL" id="RHE95363.1"/>
    </source>
</evidence>
<evidence type="ECO:0000256" key="2">
    <source>
        <dbReference type="SAM" id="SignalP"/>
    </source>
</evidence>
<feature type="signal peptide" evidence="2">
    <location>
        <begin position="1"/>
        <end position="25"/>
    </location>
</feature>
<sequence>MKKKSFFCINVRLALMLVAICGMFASCYEKEELTAETPSTVAPVYKITGVVSDASTGAPLSGAKVNSATTAADGTYSLSAAVGLNVLTISMDNYKTATTSVYVEQIENGKVAVYAANAALYPGKDIPDYKTVKYNIKGTATDESNKAVALTSAVISGLTPTLSGNTFSAENVQPGTYYAVLTAAGYNKAYVTINVVPVAAEIGEGDQIVTSMVGVLMQKESATAVSKYFVCGFVTDEKGDAVSAAAVKVEVGSAVYNDLKTDGKGYFYKEISAENVTPTTLATITVTKSGYVKQVKASLLKWVETGATSVTSVSFVLKAESVTPDPDPDPSEGGEAEVPVDVTKKEDKDIEDIKKEESADVVSKIEELAKEYGTEVIPVVPVETELVVSLESTEQVYDEETGEPTSETKKVTDEIKLPANTTVYYVGGTAEAISVARDIQAEKTTAATRVFEGKPSGTVFSQPLEVKFDVPVTVTKEPDYVFGVLYLDEKTGEWKADADNYATYDPVSKKFVAKVSHFSKFSFGFESAIIDKENANLPAETIDKPCYTGSASANIVLRGQYLGGIAYDGNTPALAAKAALSKMNDETQAYVVLLLNNMIAKDYANVKPTVDYTKVAVEENFTVPAYKQIDNFSMVRKQTKKAYTVHVIDKNKVTIDVTVIVKKITSVTIEANYAIGHTHGHGGNGTDLNAGGGIVDFE</sequence>
<keyword evidence="3" id="KW-0645">Protease</keyword>
<accession>A0A414LL52</accession>
<evidence type="ECO:0000313" key="4">
    <source>
        <dbReference type="Proteomes" id="UP000285650"/>
    </source>
</evidence>
<keyword evidence="3" id="KW-0378">Hydrolase</keyword>
<feature type="chain" id="PRO_5019298620" evidence="2">
    <location>
        <begin position="26"/>
        <end position="698"/>
    </location>
</feature>
<dbReference type="Proteomes" id="UP000285650">
    <property type="component" value="Unassembled WGS sequence"/>
</dbReference>
<dbReference type="AlphaFoldDB" id="A0A414LL52"/>
<protein>
    <submittedName>
        <fullName evidence="3">Carboxypeptidase regulatory-like domain-containing protein</fullName>
    </submittedName>
</protein>
<keyword evidence="3" id="KW-0121">Carboxypeptidase</keyword>
<reference evidence="3 4" key="1">
    <citation type="submission" date="2018-08" db="EMBL/GenBank/DDBJ databases">
        <title>A genome reference for cultivated species of the human gut microbiota.</title>
        <authorList>
            <person name="Zou Y."/>
            <person name="Xue W."/>
            <person name="Luo G."/>
        </authorList>
    </citation>
    <scope>NUCLEOTIDE SEQUENCE [LARGE SCALE GENOMIC DNA]</scope>
    <source>
        <strain evidence="3 4">AM27-17</strain>
    </source>
</reference>
<organism evidence="3 4">
    <name type="scientific">Bacteroides intestinalis</name>
    <dbReference type="NCBI Taxonomy" id="329854"/>
    <lineage>
        <taxon>Bacteria</taxon>
        <taxon>Pseudomonadati</taxon>
        <taxon>Bacteroidota</taxon>
        <taxon>Bacteroidia</taxon>
        <taxon>Bacteroidales</taxon>
        <taxon>Bacteroidaceae</taxon>
        <taxon>Bacteroides</taxon>
    </lineage>
</organism>
<feature type="region of interest" description="Disordered" evidence="1">
    <location>
        <begin position="321"/>
        <end position="349"/>
    </location>
</feature>
<dbReference type="PROSITE" id="PS51257">
    <property type="entry name" value="PROKAR_LIPOPROTEIN"/>
    <property type="match status" value="1"/>
</dbReference>
<dbReference type="GO" id="GO:0004180">
    <property type="term" value="F:carboxypeptidase activity"/>
    <property type="evidence" value="ECO:0007669"/>
    <property type="project" value="UniProtKB-KW"/>
</dbReference>
<dbReference type="EMBL" id="QSKV01000001">
    <property type="protein sequence ID" value="RHE95363.1"/>
    <property type="molecule type" value="Genomic_DNA"/>
</dbReference>
<feature type="compositionally biased region" description="Acidic residues" evidence="1">
    <location>
        <begin position="326"/>
        <end position="335"/>
    </location>
</feature>
<comment type="caution">
    <text evidence="3">The sequence shown here is derived from an EMBL/GenBank/DDBJ whole genome shotgun (WGS) entry which is preliminary data.</text>
</comment>
<gene>
    <name evidence="3" type="ORF">DW712_01225</name>
</gene>
<dbReference type="InterPro" id="IPR008969">
    <property type="entry name" value="CarboxyPept-like_regulatory"/>
</dbReference>